<name>A0AA37Q628_9MYCO</name>
<evidence type="ECO:0000256" key="1">
    <source>
        <dbReference type="SAM" id="MobiDB-lite"/>
    </source>
</evidence>
<dbReference type="InterPro" id="IPR036515">
    <property type="entry name" value="Transposase_17_sf"/>
</dbReference>
<dbReference type="Gene3D" id="3.30.70.1290">
    <property type="entry name" value="Transposase IS200-like"/>
    <property type="match status" value="1"/>
</dbReference>
<feature type="domain" description="Transposase IS200-like" evidence="2">
    <location>
        <begin position="28"/>
        <end position="148"/>
    </location>
</feature>
<evidence type="ECO:0000313" key="3">
    <source>
        <dbReference type="EMBL" id="GLB86742.1"/>
    </source>
</evidence>
<accession>A0AA37Q628</accession>
<dbReference type="NCBIfam" id="NF033573">
    <property type="entry name" value="transpos_IS200"/>
    <property type="match status" value="1"/>
</dbReference>
<reference evidence="3" key="1">
    <citation type="submission" date="2022-07" db="EMBL/GenBank/DDBJ databases">
        <title>Mycobacterium kiyosense sp. nov., scotochromogenic slow-glowing species isolated from respiratory specimens.</title>
        <authorList>
            <person name="Fukano H."/>
            <person name="Kazumi Y."/>
            <person name="Sakagami N."/>
            <person name="Ato M."/>
            <person name="Mitarai S."/>
            <person name="Hoshino Y."/>
        </authorList>
    </citation>
    <scope>NUCLEOTIDE SEQUENCE</scope>
    <source>
        <strain evidence="3">SRL2020-028</strain>
    </source>
</reference>
<dbReference type="InterPro" id="IPR002686">
    <property type="entry name" value="Transposase_17"/>
</dbReference>
<dbReference type="EMBL" id="BRXE01000176">
    <property type="protein sequence ID" value="GLB86742.1"/>
    <property type="molecule type" value="Genomic_DNA"/>
</dbReference>
<sequence>MHTTTVKDTTDITVPAANNTYRRGGHSVSALWVHLVFVTKYRRRILDSAMLDFCQHTMSGVCTDLGAELVEFNGEPEHVHLLVAYPPTLAISTLVRRLKGRSSYAVRREYTGTCVRARMRSHLWSPSYFAASAAGAPLSVIKRYIENQNRPLQHRATPDRNRSAAAAPPPVPVVTSSTDLMR</sequence>
<comment type="caution">
    <text evidence="3">The sequence shown here is derived from an EMBL/GenBank/DDBJ whole genome shotgun (WGS) entry which is preliminary data.</text>
</comment>
<proteinExistence type="predicted"/>
<dbReference type="SUPFAM" id="SSF143422">
    <property type="entry name" value="Transposase IS200-like"/>
    <property type="match status" value="1"/>
</dbReference>
<dbReference type="GO" id="GO:0004803">
    <property type="term" value="F:transposase activity"/>
    <property type="evidence" value="ECO:0007669"/>
    <property type="project" value="InterPro"/>
</dbReference>
<organism evidence="3 4">
    <name type="scientific">Mycobacterium kiyosense</name>
    <dbReference type="NCBI Taxonomy" id="2871094"/>
    <lineage>
        <taxon>Bacteria</taxon>
        <taxon>Bacillati</taxon>
        <taxon>Actinomycetota</taxon>
        <taxon>Actinomycetes</taxon>
        <taxon>Mycobacteriales</taxon>
        <taxon>Mycobacteriaceae</taxon>
        <taxon>Mycobacterium</taxon>
    </lineage>
</organism>
<gene>
    <name evidence="3" type="ORF">SRL2020028_59980</name>
</gene>
<feature type="region of interest" description="Disordered" evidence="1">
    <location>
        <begin position="152"/>
        <end position="182"/>
    </location>
</feature>
<dbReference type="Proteomes" id="UP001165663">
    <property type="component" value="Unassembled WGS sequence"/>
</dbReference>
<evidence type="ECO:0000313" key="4">
    <source>
        <dbReference type="Proteomes" id="UP001165663"/>
    </source>
</evidence>
<dbReference type="GO" id="GO:0003677">
    <property type="term" value="F:DNA binding"/>
    <property type="evidence" value="ECO:0007669"/>
    <property type="project" value="InterPro"/>
</dbReference>
<dbReference type="AlphaFoldDB" id="A0AA37Q628"/>
<protein>
    <submittedName>
        <fullName evidence="3">IS605 family transposase</fullName>
    </submittedName>
</protein>
<dbReference type="Pfam" id="PF01797">
    <property type="entry name" value="Y1_Tnp"/>
    <property type="match status" value="1"/>
</dbReference>
<dbReference type="PANTHER" id="PTHR33360">
    <property type="entry name" value="TRANSPOSASE FOR INSERTION SEQUENCE ELEMENT IS200"/>
    <property type="match status" value="1"/>
</dbReference>
<dbReference type="GO" id="GO:0006313">
    <property type="term" value="P:DNA transposition"/>
    <property type="evidence" value="ECO:0007669"/>
    <property type="project" value="InterPro"/>
</dbReference>
<evidence type="ECO:0000259" key="2">
    <source>
        <dbReference type="SMART" id="SM01321"/>
    </source>
</evidence>
<dbReference type="SMART" id="SM01321">
    <property type="entry name" value="Y1_Tnp"/>
    <property type="match status" value="1"/>
</dbReference>
<dbReference type="PANTHER" id="PTHR33360:SF2">
    <property type="entry name" value="TRANSPOSASE FOR INSERTION SEQUENCE ELEMENT IS200"/>
    <property type="match status" value="1"/>
</dbReference>